<dbReference type="AlphaFoldDB" id="A0A8H3L4Z3"/>
<sequence length="116" mass="13010">MSKDLSEDNPIITEDIITEDIVTEDIIEVETIIEIEKLIPANDIAEKKNAFEELLINKKNSDLLNLQIKNKGGGQNSAVGEPKILDVVSASSSSDSFHPHYAKVFVVKRSYYYQQN</sequence>
<evidence type="ECO:0000313" key="2">
    <source>
        <dbReference type="Proteomes" id="UP000615446"/>
    </source>
</evidence>
<gene>
    <name evidence="1" type="ORF">RCL2_000764800</name>
</gene>
<comment type="caution">
    <text evidence="1">The sequence shown here is derived from an EMBL/GenBank/DDBJ whole genome shotgun (WGS) entry which is preliminary data.</text>
</comment>
<proteinExistence type="predicted"/>
<reference evidence="1" key="1">
    <citation type="submission" date="2019-10" db="EMBL/GenBank/DDBJ databases">
        <title>Conservation and host-specific expression of non-tandemly repeated heterogenous ribosome RNA gene in arbuscular mycorrhizal fungi.</title>
        <authorList>
            <person name="Maeda T."/>
            <person name="Kobayashi Y."/>
            <person name="Nakagawa T."/>
            <person name="Ezawa T."/>
            <person name="Yamaguchi K."/>
            <person name="Bino T."/>
            <person name="Nishimoto Y."/>
            <person name="Shigenobu S."/>
            <person name="Kawaguchi M."/>
        </authorList>
    </citation>
    <scope>NUCLEOTIDE SEQUENCE</scope>
    <source>
        <strain evidence="1">HR1</strain>
    </source>
</reference>
<dbReference type="Proteomes" id="UP000615446">
    <property type="component" value="Unassembled WGS sequence"/>
</dbReference>
<dbReference type="EMBL" id="BLAL01000049">
    <property type="protein sequence ID" value="GES80366.1"/>
    <property type="molecule type" value="Genomic_DNA"/>
</dbReference>
<organism evidence="1 2">
    <name type="scientific">Rhizophagus clarus</name>
    <dbReference type="NCBI Taxonomy" id="94130"/>
    <lineage>
        <taxon>Eukaryota</taxon>
        <taxon>Fungi</taxon>
        <taxon>Fungi incertae sedis</taxon>
        <taxon>Mucoromycota</taxon>
        <taxon>Glomeromycotina</taxon>
        <taxon>Glomeromycetes</taxon>
        <taxon>Glomerales</taxon>
        <taxon>Glomeraceae</taxon>
        <taxon>Rhizophagus</taxon>
    </lineage>
</organism>
<accession>A0A8H3L4Z3</accession>
<protein>
    <submittedName>
        <fullName evidence="1">Uncharacterized protein</fullName>
    </submittedName>
</protein>
<name>A0A8H3L4Z3_9GLOM</name>
<evidence type="ECO:0000313" key="1">
    <source>
        <dbReference type="EMBL" id="GES80366.1"/>
    </source>
</evidence>